<proteinExistence type="predicted"/>
<sequence>MEQTLLCPRDYYALLKTTFFNHLVNRPPVISLQFFGLWMSQVMQPSPFVRLEQAHWKGFDILFSHKDVEGSDYGNIPIPKLGGLPSSTSKGLRFIRLNLIEVTTGRTFTTLG</sequence>
<evidence type="ECO:0000313" key="2">
    <source>
        <dbReference type="Proteomes" id="UP001482620"/>
    </source>
</evidence>
<dbReference type="Proteomes" id="UP001482620">
    <property type="component" value="Unassembled WGS sequence"/>
</dbReference>
<reference evidence="1 2" key="1">
    <citation type="submission" date="2021-06" db="EMBL/GenBank/DDBJ databases">
        <authorList>
            <person name="Palmer J.M."/>
        </authorList>
    </citation>
    <scope>NUCLEOTIDE SEQUENCE [LARGE SCALE GENOMIC DNA]</scope>
    <source>
        <strain evidence="2">if_2019</strain>
        <tissue evidence="1">Muscle</tissue>
    </source>
</reference>
<organism evidence="1 2">
    <name type="scientific">Ilyodon furcidens</name>
    <name type="common">goldbreast splitfin</name>
    <dbReference type="NCBI Taxonomy" id="33524"/>
    <lineage>
        <taxon>Eukaryota</taxon>
        <taxon>Metazoa</taxon>
        <taxon>Chordata</taxon>
        <taxon>Craniata</taxon>
        <taxon>Vertebrata</taxon>
        <taxon>Euteleostomi</taxon>
        <taxon>Actinopterygii</taxon>
        <taxon>Neopterygii</taxon>
        <taxon>Teleostei</taxon>
        <taxon>Neoteleostei</taxon>
        <taxon>Acanthomorphata</taxon>
        <taxon>Ovalentaria</taxon>
        <taxon>Atherinomorphae</taxon>
        <taxon>Cyprinodontiformes</taxon>
        <taxon>Goodeidae</taxon>
        <taxon>Ilyodon</taxon>
    </lineage>
</organism>
<gene>
    <name evidence="1" type="ORF">ILYODFUR_027715</name>
</gene>
<accession>A0ABV0UJI9</accession>
<dbReference type="EMBL" id="JAHRIQ010073199">
    <property type="protein sequence ID" value="MEQ2245418.1"/>
    <property type="molecule type" value="Genomic_DNA"/>
</dbReference>
<comment type="caution">
    <text evidence="1">The sequence shown here is derived from an EMBL/GenBank/DDBJ whole genome shotgun (WGS) entry which is preliminary data.</text>
</comment>
<keyword evidence="2" id="KW-1185">Reference proteome</keyword>
<protein>
    <submittedName>
        <fullName evidence="1">Uncharacterized protein</fullName>
    </submittedName>
</protein>
<evidence type="ECO:0000313" key="1">
    <source>
        <dbReference type="EMBL" id="MEQ2245418.1"/>
    </source>
</evidence>
<name>A0ABV0UJI9_9TELE</name>